<evidence type="ECO:0000313" key="2">
    <source>
        <dbReference type="Proteomes" id="UP000886501"/>
    </source>
</evidence>
<evidence type="ECO:0000313" key="1">
    <source>
        <dbReference type="EMBL" id="KAF9644950.1"/>
    </source>
</evidence>
<keyword evidence="2" id="KW-1185">Reference proteome</keyword>
<protein>
    <submittedName>
        <fullName evidence="1">Uncharacterized protein</fullName>
    </submittedName>
</protein>
<name>A0ACB6Z5K5_THEGA</name>
<dbReference type="Proteomes" id="UP000886501">
    <property type="component" value="Unassembled WGS sequence"/>
</dbReference>
<dbReference type="EMBL" id="MU118111">
    <property type="protein sequence ID" value="KAF9644950.1"/>
    <property type="molecule type" value="Genomic_DNA"/>
</dbReference>
<reference evidence="1" key="1">
    <citation type="submission" date="2019-10" db="EMBL/GenBank/DDBJ databases">
        <authorList>
            <consortium name="DOE Joint Genome Institute"/>
            <person name="Kuo A."/>
            <person name="Miyauchi S."/>
            <person name="Kiss E."/>
            <person name="Drula E."/>
            <person name="Kohler A."/>
            <person name="Sanchez-Garcia M."/>
            <person name="Andreopoulos B."/>
            <person name="Barry K.W."/>
            <person name="Bonito G."/>
            <person name="Buee M."/>
            <person name="Carver A."/>
            <person name="Chen C."/>
            <person name="Cichocki N."/>
            <person name="Clum A."/>
            <person name="Culley D."/>
            <person name="Crous P.W."/>
            <person name="Fauchery L."/>
            <person name="Girlanda M."/>
            <person name="Hayes R."/>
            <person name="Keri Z."/>
            <person name="Labutti K."/>
            <person name="Lipzen A."/>
            <person name="Lombard V."/>
            <person name="Magnuson J."/>
            <person name="Maillard F."/>
            <person name="Morin E."/>
            <person name="Murat C."/>
            <person name="Nolan M."/>
            <person name="Ohm R."/>
            <person name="Pangilinan J."/>
            <person name="Pereira M."/>
            <person name="Perotto S."/>
            <person name="Peter M."/>
            <person name="Riley R."/>
            <person name="Sitrit Y."/>
            <person name="Stielow B."/>
            <person name="Szollosi G."/>
            <person name="Zifcakova L."/>
            <person name="Stursova M."/>
            <person name="Spatafora J.W."/>
            <person name="Tedersoo L."/>
            <person name="Vaario L.-M."/>
            <person name="Yamada A."/>
            <person name="Yan M."/>
            <person name="Wang P."/>
            <person name="Xu J."/>
            <person name="Bruns T."/>
            <person name="Baldrian P."/>
            <person name="Vilgalys R."/>
            <person name="Henrissat B."/>
            <person name="Grigoriev I.V."/>
            <person name="Hibbett D."/>
            <person name="Nagy L.G."/>
            <person name="Martin F.M."/>
        </authorList>
    </citation>
    <scope>NUCLEOTIDE SEQUENCE</scope>
    <source>
        <strain evidence="1">P2</strain>
    </source>
</reference>
<comment type="caution">
    <text evidence="1">The sequence shown here is derived from an EMBL/GenBank/DDBJ whole genome shotgun (WGS) entry which is preliminary data.</text>
</comment>
<organism evidence="1 2">
    <name type="scientific">Thelephora ganbajun</name>
    <name type="common">Ganba fungus</name>
    <dbReference type="NCBI Taxonomy" id="370292"/>
    <lineage>
        <taxon>Eukaryota</taxon>
        <taxon>Fungi</taxon>
        <taxon>Dikarya</taxon>
        <taxon>Basidiomycota</taxon>
        <taxon>Agaricomycotina</taxon>
        <taxon>Agaricomycetes</taxon>
        <taxon>Thelephorales</taxon>
        <taxon>Thelephoraceae</taxon>
        <taxon>Thelephora</taxon>
    </lineage>
</organism>
<sequence>MSIADHVDSVLSEQQRARHPHWLDGPNRIYHSSPDVAPTLSRSKCTLEHQNHDSSSYAKTIEFSPNRDPQNTKLDATVVESFTDTEAAGVVVTGGGFNLGVEGTVACSVNSLAVPFNYSLPPVARFLRPSTRFDS</sequence>
<gene>
    <name evidence="1" type="ORF">BDM02DRAFT_3121029</name>
</gene>
<accession>A0ACB6Z5K5</accession>
<proteinExistence type="predicted"/>
<reference evidence="1" key="2">
    <citation type="journal article" date="2020" name="Nat. Commun.">
        <title>Large-scale genome sequencing of mycorrhizal fungi provides insights into the early evolution of symbiotic traits.</title>
        <authorList>
            <person name="Miyauchi S."/>
            <person name="Kiss E."/>
            <person name="Kuo A."/>
            <person name="Drula E."/>
            <person name="Kohler A."/>
            <person name="Sanchez-Garcia M."/>
            <person name="Morin E."/>
            <person name="Andreopoulos B."/>
            <person name="Barry K.W."/>
            <person name="Bonito G."/>
            <person name="Buee M."/>
            <person name="Carver A."/>
            <person name="Chen C."/>
            <person name="Cichocki N."/>
            <person name="Clum A."/>
            <person name="Culley D."/>
            <person name="Crous P.W."/>
            <person name="Fauchery L."/>
            <person name="Girlanda M."/>
            <person name="Hayes R.D."/>
            <person name="Keri Z."/>
            <person name="LaButti K."/>
            <person name="Lipzen A."/>
            <person name="Lombard V."/>
            <person name="Magnuson J."/>
            <person name="Maillard F."/>
            <person name="Murat C."/>
            <person name="Nolan M."/>
            <person name="Ohm R.A."/>
            <person name="Pangilinan J."/>
            <person name="Pereira M.F."/>
            <person name="Perotto S."/>
            <person name="Peter M."/>
            <person name="Pfister S."/>
            <person name="Riley R."/>
            <person name="Sitrit Y."/>
            <person name="Stielow J.B."/>
            <person name="Szollosi G."/>
            <person name="Zifcakova L."/>
            <person name="Stursova M."/>
            <person name="Spatafora J.W."/>
            <person name="Tedersoo L."/>
            <person name="Vaario L.M."/>
            <person name="Yamada A."/>
            <person name="Yan M."/>
            <person name="Wang P."/>
            <person name="Xu J."/>
            <person name="Bruns T."/>
            <person name="Baldrian P."/>
            <person name="Vilgalys R."/>
            <person name="Dunand C."/>
            <person name="Henrissat B."/>
            <person name="Grigoriev I.V."/>
            <person name="Hibbett D."/>
            <person name="Nagy L.G."/>
            <person name="Martin F.M."/>
        </authorList>
    </citation>
    <scope>NUCLEOTIDE SEQUENCE</scope>
    <source>
        <strain evidence="1">P2</strain>
    </source>
</reference>